<dbReference type="KEGG" id="vg:55604567"/>
<protein>
    <submittedName>
        <fullName evidence="1">Uncharacterized protein</fullName>
    </submittedName>
</protein>
<reference evidence="1 2" key="1">
    <citation type="submission" date="2017-07" db="EMBL/GenBank/DDBJ databases">
        <title>In vitro design and evaluation of phage cocktails against multidrug-resistant Aeromonas salmonicida.</title>
        <authorList>
            <person name="Chen L."/>
            <person name="Yuan S."/>
            <person name="Ma Y."/>
        </authorList>
    </citation>
    <scope>NUCLEOTIDE SEQUENCE [LARGE SCALE GENOMIC DNA]</scope>
</reference>
<proteinExistence type="predicted"/>
<accession>A0A223LFR5</accession>
<evidence type="ECO:0000313" key="1">
    <source>
        <dbReference type="EMBL" id="ASU00352.1"/>
    </source>
</evidence>
<dbReference type="Proteomes" id="UP000226092">
    <property type="component" value="Segment"/>
</dbReference>
<dbReference type="EMBL" id="MF448340">
    <property type="protein sequence ID" value="ASU00352.1"/>
    <property type="molecule type" value="Genomic_DNA"/>
</dbReference>
<evidence type="ECO:0000313" key="2">
    <source>
        <dbReference type="Proteomes" id="UP000226092"/>
    </source>
</evidence>
<sequence length="155" mass="17726">MNIKITNSGFSTVGMFGQNHRLIEIDGTPLFYTCTAFSPNDHRIFVLKSDRQLCHFVPRGVVVDEEFVFNNIDKLMEESESHNNVYIYCVTTTGMIVRPVKESFSWGAPSYKGGYSSDVFDMESDLFSNIMKHIIEDDNINHFYFVDAVTGQEIN</sequence>
<name>A0A223LFR5_9CAUD</name>
<dbReference type="RefSeq" id="YP_009834500.1">
    <property type="nucleotide sequence ID" value="NC_048673.1"/>
</dbReference>
<dbReference type="GeneID" id="55604567"/>
<organism evidence="1 2">
    <name type="scientific">Aeromonas phage AS-zj</name>
    <dbReference type="NCBI Taxonomy" id="2024208"/>
    <lineage>
        <taxon>Viruses</taxon>
        <taxon>Duplodnaviria</taxon>
        <taxon>Heunggongvirae</taxon>
        <taxon>Uroviricota</taxon>
        <taxon>Caudoviricetes</taxon>
        <taxon>Pantevenvirales</taxon>
        <taxon>Straboviridae</taxon>
        <taxon>Emmerichvirinae</taxon>
        <taxon>Ceceduovirus</taxon>
        <taxon>Ceceduovirus aszj</taxon>
    </lineage>
</organism>
<keyword evidence="2" id="KW-1185">Reference proteome</keyword>